<evidence type="ECO:0000256" key="3">
    <source>
        <dbReference type="ARBA" id="ARBA00022989"/>
    </source>
</evidence>
<evidence type="ECO:0000256" key="2">
    <source>
        <dbReference type="ARBA" id="ARBA00022692"/>
    </source>
</evidence>
<keyword evidence="2" id="KW-0812">Transmembrane</keyword>
<comment type="caution">
    <text evidence="6">The sequence shown here is derived from an EMBL/GenBank/DDBJ whole genome shotgun (WGS) entry which is preliminary data.</text>
</comment>
<dbReference type="PANTHER" id="PTHR11827:SF72">
    <property type="entry name" value="GH08340P"/>
    <property type="match status" value="1"/>
</dbReference>
<keyword evidence="4" id="KW-0472">Membrane</keyword>
<keyword evidence="7" id="KW-1185">Reference proteome</keyword>
<dbReference type="Proteomes" id="UP001445076">
    <property type="component" value="Unassembled WGS sequence"/>
</dbReference>
<dbReference type="PANTHER" id="PTHR11827">
    <property type="entry name" value="SOLUTE CARRIER FAMILY 12, CATION COTRANSPORTERS"/>
    <property type="match status" value="1"/>
</dbReference>
<dbReference type="GO" id="GO:0055064">
    <property type="term" value="P:chloride ion homeostasis"/>
    <property type="evidence" value="ECO:0007669"/>
    <property type="project" value="TreeGrafter"/>
</dbReference>
<comment type="subcellular location">
    <subcellularLocation>
        <location evidence="1">Membrane</location>
        <topology evidence="1">Multi-pass membrane protein</topology>
    </subcellularLocation>
</comment>
<protein>
    <recommendedName>
        <fullName evidence="8">SLC12A transporter C-terminal domain-containing protein</fullName>
    </recommendedName>
</protein>
<evidence type="ECO:0000313" key="7">
    <source>
        <dbReference type="Proteomes" id="UP001445076"/>
    </source>
</evidence>
<feature type="region of interest" description="Disordered" evidence="5">
    <location>
        <begin position="1"/>
        <end position="39"/>
    </location>
</feature>
<sequence length="265" mass="29196">GSIDAEFGESPLQGESSPFNVSNYQATSPTSASPSLLASGSPGSVITPEEYIGMIADVLNLGKNVCLCRHFHQMDKAAILRKDNRQKFYIDVWPVDFFNPDESNIFGTTSLFLMQLATILNMVSSWRKRTMLRVFLCVSSRDADPEAQKKQVKHMLHELRINATIVPVPWDHVVTNIAQGQSDSQSEAEADTDYLSHLNNGYINGVNGLVSGQSVDTAVTFLYLPRPPPTPAHYARYLELLTQITNGLRPTVMVHGISAVTTTNL</sequence>
<evidence type="ECO:0000256" key="5">
    <source>
        <dbReference type="SAM" id="MobiDB-lite"/>
    </source>
</evidence>
<organism evidence="6 7">
    <name type="scientific">Cherax quadricarinatus</name>
    <name type="common">Australian red claw crayfish</name>
    <dbReference type="NCBI Taxonomy" id="27406"/>
    <lineage>
        <taxon>Eukaryota</taxon>
        <taxon>Metazoa</taxon>
        <taxon>Ecdysozoa</taxon>
        <taxon>Arthropoda</taxon>
        <taxon>Crustacea</taxon>
        <taxon>Multicrustacea</taxon>
        <taxon>Malacostraca</taxon>
        <taxon>Eumalacostraca</taxon>
        <taxon>Eucarida</taxon>
        <taxon>Decapoda</taxon>
        <taxon>Pleocyemata</taxon>
        <taxon>Astacidea</taxon>
        <taxon>Parastacoidea</taxon>
        <taxon>Parastacidae</taxon>
        <taxon>Cherax</taxon>
    </lineage>
</organism>
<dbReference type="EMBL" id="JARKIK010000041">
    <property type="protein sequence ID" value="KAK8737739.1"/>
    <property type="molecule type" value="Genomic_DNA"/>
</dbReference>
<dbReference type="AlphaFoldDB" id="A0AAW0XBQ0"/>
<evidence type="ECO:0008006" key="8">
    <source>
        <dbReference type="Google" id="ProtNLM"/>
    </source>
</evidence>
<evidence type="ECO:0000256" key="4">
    <source>
        <dbReference type="ARBA" id="ARBA00023136"/>
    </source>
</evidence>
<dbReference type="GO" id="GO:0016020">
    <property type="term" value="C:membrane"/>
    <property type="evidence" value="ECO:0007669"/>
    <property type="project" value="UniProtKB-SubCell"/>
</dbReference>
<reference evidence="6 7" key="1">
    <citation type="journal article" date="2024" name="BMC Genomics">
        <title>Genome assembly of redclaw crayfish (Cherax quadricarinatus) provides insights into its immune adaptation and hypoxia tolerance.</title>
        <authorList>
            <person name="Liu Z."/>
            <person name="Zheng J."/>
            <person name="Li H."/>
            <person name="Fang K."/>
            <person name="Wang S."/>
            <person name="He J."/>
            <person name="Zhou D."/>
            <person name="Weng S."/>
            <person name="Chi M."/>
            <person name="Gu Z."/>
            <person name="He J."/>
            <person name="Li F."/>
            <person name="Wang M."/>
        </authorList>
    </citation>
    <scope>NUCLEOTIDE SEQUENCE [LARGE SCALE GENOMIC DNA]</scope>
    <source>
        <strain evidence="6">ZL_2023a</strain>
    </source>
</reference>
<keyword evidence="3" id="KW-1133">Transmembrane helix</keyword>
<gene>
    <name evidence="6" type="ORF">OTU49_004218</name>
</gene>
<dbReference type="InterPro" id="IPR004842">
    <property type="entry name" value="SLC12A_fam"/>
</dbReference>
<feature type="compositionally biased region" description="Low complexity" evidence="5">
    <location>
        <begin position="26"/>
        <end position="39"/>
    </location>
</feature>
<feature type="compositionally biased region" description="Polar residues" evidence="5">
    <location>
        <begin position="13"/>
        <end position="25"/>
    </location>
</feature>
<dbReference type="GO" id="GO:0055075">
    <property type="term" value="P:potassium ion homeostasis"/>
    <property type="evidence" value="ECO:0007669"/>
    <property type="project" value="TreeGrafter"/>
</dbReference>
<name>A0AAW0XBQ0_CHEQU</name>
<feature type="non-terminal residue" evidence="6">
    <location>
        <position position="1"/>
    </location>
</feature>
<dbReference type="GO" id="GO:0015379">
    <property type="term" value="F:potassium:chloride symporter activity"/>
    <property type="evidence" value="ECO:0007669"/>
    <property type="project" value="TreeGrafter"/>
</dbReference>
<evidence type="ECO:0000256" key="1">
    <source>
        <dbReference type="ARBA" id="ARBA00004141"/>
    </source>
</evidence>
<proteinExistence type="predicted"/>
<accession>A0AAW0XBQ0</accession>
<evidence type="ECO:0000313" key="6">
    <source>
        <dbReference type="EMBL" id="KAK8737739.1"/>
    </source>
</evidence>
<dbReference type="GO" id="GO:0006884">
    <property type="term" value="P:cell volume homeostasis"/>
    <property type="evidence" value="ECO:0007669"/>
    <property type="project" value="TreeGrafter"/>
</dbReference>